<organism evidence="1 2">
    <name type="scientific">Lacticaseibacillus zeae</name>
    <name type="common">Lactobacillus zeae</name>
    <dbReference type="NCBI Taxonomy" id="57037"/>
    <lineage>
        <taxon>Bacteria</taxon>
        <taxon>Bacillati</taxon>
        <taxon>Bacillota</taxon>
        <taxon>Bacilli</taxon>
        <taxon>Lactobacillales</taxon>
        <taxon>Lactobacillaceae</taxon>
        <taxon>Lacticaseibacillus</taxon>
    </lineage>
</organism>
<dbReference type="AlphaFoldDB" id="A0A5R8LQM0"/>
<dbReference type="RefSeq" id="WP_138130544.1">
    <property type="nucleotide sequence ID" value="NZ_VBWO01000005.1"/>
</dbReference>
<reference evidence="1 2" key="1">
    <citation type="submission" date="2019-05" db="EMBL/GenBank/DDBJ databases">
        <title>Genome-based reclassification of Lactobacillus casei as Lactobacillus casei subsp. casei. subsp.nov., description of Lactobacillus casei subsp. zeae subsp. nov., and emended description of Lactobacillus casei.</title>
        <authorList>
            <person name="Huang C.-H."/>
        </authorList>
    </citation>
    <scope>NUCLEOTIDE SEQUENCE [LARGE SCALE GENOMIC DNA]</scope>
    <source>
        <strain evidence="1 2">CRBIP24.44</strain>
    </source>
</reference>
<accession>A0A5R8LQM0</accession>
<dbReference type="Proteomes" id="UP000309885">
    <property type="component" value="Unassembled WGS sequence"/>
</dbReference>
<gene>
    <name evidence="1" type="ORF">FEI15_06205</name>
</gene>
<name>A0A5R8LQM0_LACZE</name>
<evidence type="ECO:0000313" key="2">
    <source>
        <dbReference type="Proteomes" id="UP000309885"/>
    </source>
</evidence>
<sequence>MKDLLIRHQLEESHPIREYKAQMILKALTATATVSEPNAKLEALRQANQRANAVIERVVDEVKKERTVFCREQCGLYQLREQKVNRILDDLTAESK</sequence>
<comment type="caution">
    <text evidence="1">The sequence shown here is derived from an EMBL/GenBank/DDBJ whole genome shotgun (WGS) entry which is preliminary data.</text>
</comment>
<proteinExistence type="predicted"/>
<protein>
    <submittedName>
        <fullName evidence="1">Uncharacterized protein</fullName>
    </submittedName>
</protein>
<evidence type="ECO:0000313" key="1">
    <source>
        <dbReference type="EMBL" id="TLF39556.1"/>
    </source>
</evidence>
<dbReference type="EMBL" id="VBWO01000005">
    <property type="protein sequence ID" value="TLF39556.1"/>
    <property type="molecule type" value="Genomic_DNA"/>
</dbReference>